<accession>A0A9Q0S5E9</accession>
<name>A0A9Q0S5E9_9DIPT</name>
<reference evidence="1" key="1">
    <citation type="submission" date="2022-07" db="EMBL/GenBank/DDBJ databases">
        <authorList>
            <person name="Trinca V."/>
            <person name="Uliana J.V.C."/>
            <person name="Torres T.T."/>
            <person name="Ward R.J."/>
            <person name="Monesi N."/>
        </authorList>
    </citation>
    <scope>NUCLEOTIDE SEQUENCE</scope>
    <source>
        <strain evidence="1">HSMRA1968</strain>
        <tissue evidence="1">Whole embryos</tissue>
    </source>
</reference>
<comment type="caution">
    <text evidence="1">The sequence shown here is derived from an EMBL/GenBank/DDBJ whole genome shotgun (WGS) entry which is preliminary data.</text>
</comment>
<evidence type="ECO:0000313" key="2">
    <source>
        <dbReference type="Proteomes" id="UP001151699"/>
    </source>
</evidence>
<dbReference type="EMBL" id="WJQU01000001">
    <property type="protein sequence ID" value="KAJ6646102.1"/>
    <property type="molecule type" value="Genomic_DNA"/>
</dbReference>
<proteinExistence type="predicted"/>
<organism evidence="1 2">
    <name type="scientific">Pseudolycoriella hygida</name>
    <dbReference type="NCBI Taxonomy" id="35572"/>
    <lineage>
        <taxon>Eukaryota</taxon>
        <taxon>Metazoa</taxon>
        <taxon>Ecdysozoa</taxon>
        <taxon>Arthropoda</taxon>
        <taxon>Hexapoda</taxon>
        <taxon>Insecta</taxon>
        <taxon>Pterygota</taxon>
        <taxon>Neoptera</taxon>
        <taxon>Endopterygota</taxon>
        <taxon>Diptera</taxon>
        <taxon>Nematocera</taxon>
        <taxon>Sciaroidea</taxon>
        <taxon>Sciaridae</taxon>
        <taxon>Pseudolycoriella</taxon>
    </lineage>
</organism>
<gene>
    <name evidence="1" type="primary">Cyp304a1_0</name>
    <name evidence="1" type="ORF">Bhyg_01312</name>
</gene>
<keyword evidence="2" id="KW-1185">Reference proteome</keyword>
<dbReference type="Proteomes" id="UP001151699">
    <property type="component" value="Chromosome A"/>
</dbReference>
<dbReference type="AlphaFoldDB" id="A0A9Q0S5E9"/>
<sequence>MCFLVRLIFRQEFLMWMVNYGLNNDDSLFDICVILGLVEREIQAQMSQYIDMINNGAKYPHEEKYCKDGKILLPGCFGPIYGNCFFAVLFNETIPREDMADLYK</sequence>
<evidence type="ECO:0000313" key="1">
    <source>
        <dbReference type="EMBL" id="KAJ6646102.1"/>
    </source>
</evidence>
<protein>
    <submittedName>
        <fullName evidence="1">Cytochrome P450</fullName>
    </submittedName>
</protein>